<proteinExistence type="predicted"/>
<dbReference type="InterPro" id="IPR013328">
    <property type="entry name" value="6PGD_dom2"/>
</dbReference>
<name>A0A498JUV0_MALDO</name>
<comment type="caution">
    <text evidence="1">The sequence shown here is derived from an EMBL/GenBank/DDBJ whole genome shotgun (WGS) entry which is preliminary data.</text>
</comment>
<sequence>METPLFALLAIQTIIPSTMVGLVEGRIFAHKSSLDVDLFLDAIKIGVVESKSLDLYDSGIFKRDLEPGSLGGDSLAKGRVCAKA</sequence>
<evidence type="ECO:0008006" key="3">
    <source>
        <dbReference type="Google" id="ProtNLM"/>
    </source>
</evidence>
<dbReference type="SUPFAM" id="SSF48179">
    <property type="entry name" value="6-phosphogluconate dehydrogenase C-terminal domain-like"/>
    <property type="match status" value="1"/>
</dbReference>
<accession>A0A498JUV0</accession>
<dbReference type="Gene3D" id="1.10.1040.10">
    <property type="entry name" value="N-(1-d-carboxylethyl)-l-norvaline Dehydrogenase, domain 2"/>
    <property type="match status" value="1"/>
</dbReference>
<evidence type="ECO:0000313" key="2">
    <source>
        <dbReference type="Proteomes" id="UP000290289"/>
    </source>
</evidence>
<keyword evidence="2" id="KW-1185">Reference proteome</keyword>
<dbReference type="STRING" id="3750.A0A498JUV0"/>
<reference evidence="1 2" key="1">
    <citation type="submission" date="2018-10" db="EMBL/GenBank/DDBJ databases">
        <title>A high-quality apple genome assembly.</title>
        <authorList>
            <person name="Hu J."/>
        </authorList>
    </citation>
    <scope>NUCLEOTIDE SEQUENCE [LARGE SCALE GENOMIC DNA]</scope>
    <source>
        <strain evidence="2">cv. HFTH1</strain>
        <tissue evidence="1">Young leaf</tissue>
    </source>
</reference>
<dbReference type="InterPro" id="IPR008927">
    <property type="entry name" value="6-PGluconate_DH-like_C_sf"/>
</dbReference>
<gene>
    <name evidence="1" type="ORF">DVH24_021461</name>
</gene>
<organism evidence="1 2">
    <name type="scientific">Malus domestica</name>
    <name type="common">Apple</name>
    <name type="synonym">Pyrus malus</name>
    <dbReference type="NCBI Taxonomy" id="3750"/>
    <lineage>
        <taxon>Eukaryota</taxon>
        <taxon>Viridiplantae</taxon>
        <taxon>Streptophyta</taxon>
        <taxon>Embryophyta</taxon>
        <taxon>Tracheophyta</taxon>
        <taxon>Spermatophyta</taxon>
        <taxon>Magnoliopsida</taxon>
        <taxon>eudicotyledons</taxon>
        <taxon>Gunneridae</taxon>
        <taxon>Pentapetalae</taxon>
        <taxon>rosids</taxon>
        <taxon>fabids</taxon>
        <taxon>Rosales</taxon>
        <taxon>Rosaceae</taxon>
        <taxon>Amygdaloideae</taxon>
        <taxon>Maleae</taxon>
        <taxon>Malus</taxon>
    </lineage>
</organism>
<evidence type="ECO:0000313" key="1">
    <source>
        <dbReference type="EMBL" id="RXH99659.1"/>
    </source>
</evidence>
<dbReference type="EMBL" id="RDQH01000331">
    <property type="protein sequence ID" value="RXH99659.1"/>
    <property type="molecule type" value="Genomic_DNA"/>
</dbReference>
<dbReference type="AlphaFoldDB" id="A0A498JUV0"/>
<protein>
    <recommendedName>
        <fullName evidence="3">3-hydroxyisobutyrate dehydrogenase-like NAD-binding domain-containing protein</fullName>
    </recommendedName>
</protein>
<dbReference type="Proteomes" id="UP000290289">
    <property type="component" value="Chromosome 5"/>
</dbReference>